<dbReference type="OrthoDB" id="38613at2157"/>
<dbReference type="Proteomes" id="UP000236584">
    <property type="component" value="Chromosome"/>
</dbReference>
<dbReference type="AlphaFoldDB" id="A0A2I8VJW1"/>
<keyword evidence="5" id="KW-1185">Reference proteome</keyword>
<evidence type="ECO:0000256" key="2">
    <source>
        <dbReference type="ARBA" id="ARBA00023315"/>
    </source>
</evidence>
<dbReference type="GeneID" id="35592739"/>
<protein>
    <submittedName>
        <fullName evidence="4">GNAT family N-acetyltransferase</fullName>
    </submittedName>
</protein>
<dbReference type="PANTHER" id="PTHR43877">
    <property type="entry name" value="AMINOALKYLPHOSPHONATE N-ACETYLTRANSFERASE-RELATED-RELATED"/>
    <property type="match status" value="1"/>
</dbReference>
<dbReference type="InterPro" id="IPR050832">
    <property type="entry name" value="Bact_Acetyltransf"/>
</dbReference>
<dbReference type="CDD" id="cd04301">
    <property type="entry name" value="NAT_SF"/>
    <property type="match status" value="1"/>
</dbReference>
<dbReference type="RefSeq" id="WP_103425896.1">
    <property type="nucleotide sequence ID" value="NZ_CP026309.1"/>
</dbReference>
<keyword evidence="1 4" id="KW-0808">Transferase</keyword>
<evidence type="ECO:0000259" key="3">
    <source>
        <dbReference type="PROSITE" id="PS51186"/>
    </source>
</evidence>
<gene>
    <name evidence="4" type="ORF">C2R22_11570</name>
</gene>
<dbReference type="InterPro" id="IPR000182">
    <property type="entry name" value="GNAT_dom"/>
</dbReference>
<sequence length="175" mass="19097">MSSEHPEVSIESAVLADVDALADLWVSLARGQRTYDSHLLADENRTTIRESLAQHVVGDGVVVARATGEGDDEEDRVLVGFAMFGLEQGDYAQTVTRGIVHDLFVAPDRRGEGIGSALLVRAEEGLVEFGADAFALEAMATNADARRFYERHGYRPHRVELEKSAQSDTHSKEDG</sequence>
<name>A0A2I8VJW1_9EURY</name>
<keyword evidence="2" id="KW-0012">Acyltransferase</keyword>
<dbReference type="EMBL" id="CP026309">
    <property type="protein sequence ID" value="AUV82207.1"/>
    <property type="molecule type" value="Genomic_DNA"/>
</dbReference>
<dbReference type="PROSITE" id="PS51186">
    <property type="entry name" value="GNAT"/>
    <property type="match status" value="1"/>
</dbReference>
<accession>A0A2I8VJW1</accession>
<dbReference type="InterPro" id="IPR016181">
    <property type="entry name" value="Acyl_CoA_acyltransferase"/>
</dbReference>
<proteinExistence type="predicted"/>
<evidence type="ECO:0000313" key="5">
    <source>
        <dbReference type="Proteomes" id="UP000236584"/>
    </source>
</evidence>
<dbReference type="GO" id="GO:0016747">
    <property type="term" value="F:acyltransferase activity, transferring groups other than amino-acyl groups"/>
    <property type="evidence" value="ECO:0007669"/>
    <property type="project" value="InterPro"/>
</dbReference>
<evidence type="ECO:0000313" key="4">
    <source>
        <dbReference type="EMBL" id="AUV82207.1"/>
    </source>
</evidence>
<dbReference type="Gene3D" id="3.40.630.30">
    <property type="match status" value="1"/>
</dbReference>
<evidence type="ECO:0000256" key="1">
    <source>
        <dbReference type="ARBA" id="ARBA00022679"/>
    </source>
</evidence>
<dbReference type="KEGG" id="srub:C2R22_11570"/>
<dbReference type="SUPFAM" id="SSF55729">
    <property type="entry name" value="Acyl-CoA N-acyltransferases (Nat)"/>
    <property type="match status" value="1"/>
</dbReference>
<feature type="domain" description="N-acetyltransferase" evidence="3">
    <location>
        <begin position="8"/>
        <end position="173"/>
    </location>
</feature>
<organism evidence="4 5">
    <name type="scientific">Salinigranum rubrum</name>
    <dbReference type="NCBI Taxonomy" id="755307"/>
    <lineage>
        <taxon>Archaea</taxon>
        <taxon>Methanobacteriati</taxon>
        <taxon>Methanobacteriota</taxon>
        <taxon>Stenosarchaea group</taxon>
        <taxon>Halobacteria</taxon>
        <taxon>Halobacteriales</taxon>
        <taxon>Haloferacaceae</taxon>
        <taxon>Salinigranum</taxon>
    </lineage>
</organism>
<reference evidence="4 5" key="1">
    <citation type="submission" date="2018-01" db="EMBL/GenBank/DDBJ databases">
        <title>Complete genome sequence of Salinigranum rubrum GX10T, an extremely halophilic archaeon isolated from a marine solar saltern.</title>
        <authorList>
            <person name="Han S."/>
        </authorList>
    </citation>
    <scope>NUCLEOTIDE SEQUENCE [LARGE SCALE GENOMIC DNA]</scope>
    <source>
        <strain evidence="4 5">GX10</strain>
    </source>
</reference>
<dbReference type="Pfam" id="PF00583">
    <property type="entry name" value="Acetyltransf_1"/>
    <property type="match status" value="1"/>
</dbReference>
<dbReference type="PANTHER" id="PTHR43877:SF2">
    <property type="entry name" value="AMINOALKYLPHOSPHONATE N-ACETYLTRANSFERASE-RELATED"/>
    <property type="match status" value="1"/>
</dbReference>